<feature type="domain" description="Major facilitator superfamily (MFS) profile" evidence="7">
    <location>
        <begin position="200"/>
        <end position="413"/>
    </location>
</feature>
<keyword evidence="4 6" id="KW-1133">Transmembrane helix</keyword>
<evidence type="ECO:0000313" key="8">
    <source>
        <dbReference type="Proteomes" id="UP000046392"/>
    </source>
</evidence>
<keyword evidence="3 6" id="KW-0812">Transmembrane</keyword>
<dbReference type="InterPro" id="IPR036259">
    <property type="entry name" value="MFS_trans_sf"/>
</dbReference>
<feature type="transmembrane region" description="Helical" evidence="6">
    <location>
        <begin position="21"/>
        <end position="45"/>
    </location>
</feature>
<dbReference type="InterPro" id="IPR020846">
    <property type="entry name" value="MFS_dom"/>
</dbReference>
<feature type="transmembrane region" description="Helical" evidence="6">
    <location>
        <begin position="196"/>
        <end position="215"/>
    </location>
</feature>
<accession>A0A0N5BDI7</accession>
<name>A0A0N5BDI7_STREA</name>
<feature type="transmembrane region" description="Helical" evidence="6">
    <location>
        <begin position="372"/>
        <end position="391"/>
    </location>
</feature>
<feature type="transmembrane region" description="Helical" evidence="6">
    <location>
        <begin position="88"/>
        <end position="108"/>
    </location>
</feature>
<evidence type="ECO:0000256" key="4">
    <source>
        <dbReference type="ARBA" id="ARBA00022989"/>
    </source>
</evidence>
<protein>
    <submittedName>
        <fullName evidence="9">MFS domain-containing protein</fullName>
    </submittedName>
</protein>
<dbReference type="InterPro" id="IPR050930">
    <property type="entry name" value="MFS_Vesicular_Transporter"/>
</dbReference>
<dbReference type="InterPro" id="IPR011701">
    <property type="entry name" value="MFS"/>
</dbReference>
<dbReference type="PANTHER" id="PTHR23506:SF26">
    <property type="entry name" value="MFS-TYPE TRANSPORTER SLC18B1"/>
    <property type="match status" value="1"/>
</dbReference>
<dbReference type="Gene3D" id="1.20.1250.20">
    <property type="entry name" value="MFS general substrate transporter like domains"/>
    <property type="match status" value="3"/>
</dbReference>
<dbReference type="PROSITE" id="PS50850">
    <property type="entry name" value="MFS"/>
    <property type="match status" value="1"/>
</dbReference>
<feature type="transmembrane region" description="Helical" evidence="6">
    <location>
        <begin position="294"/>
        <end position="313"/>
    </location>
</feature>
<evidence type="ECO:0000256" key="2">
    <source>
        <dbReference type="ARBA" id="ARBA00022448"/>
    </source>
</evidence>
<dbReference type="WBParaSite" id="SPAL_0000407200.1">
    <property type="protein sequence ID" value="SPAL_0000407200.1"/>
    <property type="gene ID" value="SPAL_0000407200"/>
</dbReference>
<dbReference type="PANTHER" id="PTHR23506">
    <property type="entry name" value="GH10249P"/>
    <property type="match status" value="1"/>
</dbReference>
<dbReference type="SUPFAM" id="SSF103473">
    <property type="entry name" value="MFS general substrate transporter"/>
    <property type="match status" value="1"/>
</dbReference>
<evidence type="ECO:0000256" key="6">
    <source>
        <dbReference type="SAM" id="Phobius"/>
    </source>
</evidence>
<evidence type="ECO:0000256" key="5">
    <source>
        <dbReference type="ARBA" id="ARBA00023136"/>
    </source>
</evidence>
<sequence>MSDDVVRKEKQQFKDFTLLDWILLLLLICSNFTCPLAFSCISPFYNTVAFTKGLSLSECGIVFAIFNFLGIFASPVIGPLIPKIGLRILLPSGMIITAIGTLLFAITINIQSESWFFIVSLVLRLVQSMIETFVGLGYTLGPFIGGLLYDAGGYILPFIVLGVILLICGILSIFFIKVDKDESFIRLNYTIYYKLVKIPDVWIIMGSAIFAGIAFQYHDVTLPEVLKEFNLSSSQIGSFFLLMGVPYAILTPIYGFILDKYGGGSYFIITGSIFSIVAFYCFGPAPFIPFKRNLVTLIIMSIFEGISVGGLYIPCFTKSLKTLVKDYHFPENLETSSLLSGIFGMCYSFGAVLGPSGGSFLVDQLNYEWSTFIYGTAMLIYLFIFIFLYYIPRNLRKNKVKNIEENLSTIVNE</sequence>
<keyword evidence="5 6" id="KW-0472">Membrane</keyword>
<feature type="transmembrane region" description="Helical" evidence="6">
    <location>
        <begin position="114"/>
        <end position="141"/>
    </location>
</feature>
<evidence type="ECO:0000256" key="1">
    <source>
        <dbReference type="ARBA" id="ARBA00004141"/>
    </source>
</evidence>
<dbReference type="Proteomes" id="UP000046392">
    <property type="component" value="Unplaced"/>
</dbReference>
<evidence type="ECO:0000259" key="7">
    <source>
        <dbReference type="PROSITE" id="PS50850"/>
    </source>
</evidence>
<dbReference type="GO" id="GO:0022857">
    <property type="term" value="F:transmembrane transporter activity"/>
    <property type="evidence" value="ECO:0007669"/>
    <property type="project" value="InterPro"/>
</dbReference>
<feature type="transmembrane region" description="Helical" evidence="6">
    <location>
        <begin position="263"/>
        <end position="282"/>
    </location>
</feature>
<keyword evidence="2" id="KW-0813">Transport</keyword>
<feature type="transmembrane region" description="Helical" evidence="6">
    <location>
        <begin position="236"/>
        <end position="257"/>
    </location>
</feature>
<evidence type="ECO:0000313" key="9">
    <source>
        <dbReference type="WBParaSite" id="SPAL_0000407200.1"/>
    </source>
</evidence>
<dbReference type="GO" id="GO:0016020">
    <property type="term" value="C:membrane"/>
    <property type="evidence" value="ECO:0007669"/>
    <property type="project" value="UniProtKB-SubCell"/>
</dbReference>
<organism evidence="8 9">
    <name type="scientific">Strongyloides papillosus</name>
    <name type="common">Intestinal threadworm</name>
    <dbReference type="NCBI Taxonomy" id="174720"/>
    <lineage>
        <taxon>Eukaryota</taxon>
        <taxon>Metazoa</taxon>
        <taxon>Ecdysozoa</taxon>
        <taxon>Nematoda</taxon>
        <taxon>Chromadorea</taxon>
        <taxon>Rhabditida</taxon>
        <taxon>Tylenchina</taxon>
        <taxon>Panagrolaimomorpha</taxon>
        <taxon>Strongyloidoidea</taxon>
        <taxon>Strongyloididae</taxon>
        <taxon>Strongyloides</taxon>
    </lineage>
</organism>
<reference evidence="9" key="1">
    <citation type="submission" date="2017-02" db="UniProtKB">
        <authorList>
            <consortium name="WormBaseParasite"/>
        </authorList>
    </citation>
    <scope>IDENTIFICATION</scope>
</reference>
<keyword evidence="8" id="KW-1185">Reference proteome</keyword>
<dbReference type="STRING" id="174720.A0A0N5BDI7"/>
<dbReference type="Pfam" id="PF07690">
    <property type="entry name" value="MFS_1"/>
    <property type="match status" value="2"/>
</dbReference>
<feature type="transmembrane region" description="Helical" evidence="6">
    <location>
        <begin position="60"/>
        <end position="81"/>
    </location>
</feature>
<evidence type="ECO:0000256" key="3">
    <source>
        <dbReference type="ARBA" id="ARBA00022692"/>
    </source>
</evidence>
<feature type="transmembrane region" description="Helical" evidence="6">
    <location>
        <begin position="153"/>
        <end position="176"/>
    </location>
</feature>
<comment type="subcellular location">
    <subcellularLocation>
        <location evidence="1">Membrane</location>
        <topology evidence="1">Multi-pass membrane protein</topology>
    </subcellularLocation>
</comment>
<dbReference type="AlphaFoldDB" id="A0A0N5BDI7"/>
<proteinExistence type="predicted"/>